<dbReference type="SUPFAM" id="SSF56601">
    <property type="entry name" value="beta-lactamase/transpeptidase-like"/>
    <property type="match status" value="1"/>
</dbReference>
<dbReference type="InterPro" id="IPR001466">
    <property type="entry name" value="Beta-lactam-related"/>
</dbReference>
<dbReference type="InterPro" id="IPR052907">
    <property type="entry name" value="Beta-lactamase/esterase"/>
</dbReference>
<organism evidence="3 4">
    <name type="scientific">Streptomyces venezuelae</name>
    <dbReference type="NCBI Taxonomy" id="54571"/>
    <lineage>
        <taxon>Bacteria</taxon>
        <taxon>Bacillati</taxon>
        <taxon>Actinomycetota</taxon>
        <taxon>Actinomycetes</taxon>
        <taxon>Kitasatosporales</taxon>
        <taxon>Streptomycetaceae</taxon>
        <taxon>Streptomyces</taxon>
    </lineage>
</organism>
<reference evidence="3 4" key="1">
    <citation type="submission" date="2018-05" db="EMBL/GenBank/DDBJ databases">
        <title>Streptomyces venezuelae.</title>
        <authorList>
            <person name="Kim W."/>
            <person name="Lee N."/>
            <person name="Cho B.-K."/>
        </authorList>
    </citation>
    <scope>NUCLEOTIDE SEQUENCE [LARGE SCALE GENOMIC DNA]</scope>
    <source>
        <strain evidence="3 4">ATCC 14585</strain>
    </source>
</reference>
<name>A0A5P2CSD6_STRVZ</name>
<proteinExistence type="predicted"/>
<dbReference type="Pfam" id="PF00144">
    <property type="entry name" value="Beta-lactamase"/>
    <property type="match status" value="1"/>
</dbReference>
<evidence type="ECO:0000313" key="3">
    <source>
        <dbReference type="EMBL" id="QES44907.1"/>
    </source>
</evidence>
<dbReference type="AlphaFoldDB" id="A0A5P2CSD6"/>
<gene>
    <name evidence="3" type="ORF">DEJ49_31425</name>
</gene>
<evidence type="ECO:0000259" key="2">
    <source>
        <dbReference type="Pfam" id="PF00144"/>
    </source>
</evidence>
<evidence type="ECO:0000256" key="1">
    <source>
        <dbReference type="SAM" id="MobiDB-lite"/>
    </source>
</evidence>
<dbReference type="Proteomes" id="UP000324015">
    <property type="component" value="Chromosome"/>
</dbReference>
<feature type="domain" description="Beta-lactamase-related" evidence="2">
    <location>
        <begin position="25"/>
        <end position="394"/>
    </location>
</feature>
<feature type="region of interest" description="Disordered" evidence="1">
    <location>
        <begin position="198"/>
        <end position="251"/>
    </location>
</feature>
<dbReference type="InterPro" id="IPR012338">
    <property type="entry name" value="Beta-lactam/transpept-like"/>
</dbReference>
<accession>A0A5P2CSD6</accession>
<dbReference type="PANTHER" id="PTHR43319">
    <property type="entry name" value="BETA-LACTAMASE-RELATED"/>
    <property type="match status" value="1"/>
</dbReference>
<sequence length="415" mass="43831">MHGMTVRVHGTCAPGFEGVRAEFERSFTERGELGAAVAATVGGELVVDLWGGDADRGGTRPWERDTLVNVYSTTKGMTALCAHLLVDRGELDLDAPVARYWPEFAEAGKADMPVRWLLSHRAGLIAPGEPMAQGAVYDWEKVTEALATTRPWWRPGTAQGYHAVTFGFLVGEVVRRITGVSLGTFLRTEVTGPLGADVHVGTPESEHGRCADMAPPVPREAAPADSGDGQPSSSRTLLGDAPKPPVAGLSDHPMAPATLAFQYLPLGDVNAAAYRCAEIPAANGHATARGIAAVYAELACGRLLSSGAVERLRTCQSDGDEPDLVLRVGTPLAETWPWGLGYMLNQYGQAGPNPRAFGHGGAGGSYAFADPENGVSYAYVMNRMGAGTSGEDLRSVHLVGALYEGLRERGPVQGR</sequence>
<dbReference type="EMBL" id="CP029191">
    <property type="protein sequence ID" value="QES44907.1"/>
    <property type="molecule type" value="Genomic_DNA"/>
</dbReference>
<dbReference type="Gene3D" id="3.40.710.10">
    <property type="entry name" value="DD-peptidase/beta-lactamase superfamily"/>
    <property type="match status" value="1"/>
</dbReference>
<dbReference type="PANTHER" id="PTHR43319:SF3">
    <property type="entry name" value="BETA-LACTAMASE-RELATED DOMAIN-CONTAINING PROTEIN"/>
    <property type="match status" value="1"/>
</dbReference>
<evidence type="ECO:0000313" key="4">
    <source>
        <dbReference type="Proteomes" id="UP000324015"/>
    </source>
</evidence>
<protein>
    <submittedName>
        <fullName evidence="3">Esterase</fullName>
    </submittedName>
</protein>